<reference evidence="2 3" key="1">
    <citation type="submission" date="2019-11" db="EMBL/GenBank/DDBJ databases">
        <authorList>
            <person name="Li J."/>
        </authorList>
    </citation>
    <scope>NUCLEOTIDE SEQUENCE [LARGE SCALE GENOMIC DNA]</scope>
    <source>
        <strain evidence="2 3">MF47</strain>
    </source>
</reference>
<gene>
    <name evidence="2" type="ORF">GEV26_14600</name>
</gene>
<dbReference type="EMBL" id="CP045737">
    <property type="protein sequence ID" value="QGG42505.1"/>
    <property type="molecule type" value="Genomic_DNA"/>
</dbReference>
<proteinExistence type="predicted"/>
<evidence type="ECO:0000313" key="2">
    <source>
        <dbReference type="EMBL" id="QGG42505.1"/>
    </source>
</evidence>
<accession>A0A5Q2MPH8</accession>
<evidence type="ECO:0000313" key="3">
    <source>
        <dbReference type="Proteomes" id="UP000392064"/>
    </source>
</evidence>
<keyword evidence="1" id="KW-0812">Transmembrane</keyword>
<dbReference type="RefSeq" id="WP_153654217.1">
    <property type="nucleotide sequence ID" value="NZ_CP045737.1"/>
</dbReference>
<dbReference type="KEGG" id="aef:GEV26_14600"/>
<feature type="transmembrane region" description="Helical" evidence="1">
    <location>
        <begin position="32"/>
        <end position="52"/>
    </location>
</feature>
<keyword evidence="3" id="KW-1185">Reference proteome</keyword>
<protein>
    <submittedName>
        <fullName evidence="2">Uncharacterized protein</fullName>
    </submittedName>
</protein>
<sequence length="60" mass="6521">MPAREWFLLSCGLAAVLGLINNLSIIDARDPAWRTVGFILLAVAVVSGGLWLRRRGTQGQ</sequence>
<keyword evidence="1" id="KW-1133">Transmembrane helix</keyword>
<dbReference type="AlphaFoldDB" id="A0A5Q2MPH8"/>
<name>A0A5Q2MPH8_9ACTN</name>
<keyword evidence="1" id="KW-0472">Membrane</keyword>
<evidence type="ECO:0000256" key="1">
    <source>
        <dbReference type="SAM" id="Phobius"/>
    </source>
</evidence>
<dbReference type="Proteomes" id="UP000392064">
    <property type="component" value="Chromosome"/>
</dbReference>
<organism evidence="2 3">
    <name type="scientific">Aeromicrobium yanjiei</name>
    <dbReference type="NCBI Taxonomy" id="2662028"/>
    <lineage>
        <taxon>Bacteria</taxon>
        <taxon>Bacillati</taxon>
        <taxon>Actinomycetota</taxon>
        <taxon>Actinomycetes</taxon>
        <taxon>Propionibacteriales</taxon>
        <taxon>Nocardioidaceae</taxon>
        <taxon>Aeromicrobium</taxon>
    </lineage>
</organism>